<dbReference type="AlphaFoldDB" id="A0A3B0YQH0"/>
<dbReference type="Gene3D" id="2.60.120.10">
    <property type="entry name" value="Jelly Rolls"/>
    <property type="match status" value="1"/>
</dbReference>
<protein>
    <recommendedName>
        <fullName evidence="1">Cupin type-2 domain-containing protein</fullName>
    </recommendedName>
</protein>
<accession>A0A3B0YQH0</accession>
<dbReference type="SUPFAM" id="SSF51182">
    <property type="entry name" value="RmlC-like cupins"/>
    <property type="match status" value="1"/>
</dbReference>
<dbReference type="InterPro" id="IPR013096">
    <property type="entry name" value="Cupin_2"/>
</dbReference>
<organism evidence="2">
    <name type="scientific">hydrothermal vent metagenome</name>
    <dbReference type="NCBI Taxonomy" id="652676"/>
    <lineage>
        <taxon>unclassified sequences</taxon>
        <taxon>metagenomes</taxon>
        <taxon>ecological metagenomes</taxon>
    </lineage>
</organism>
<dbReference type="InterPro" id="IPR014710">
    <property type="entry name" value="RmlC-like_jellyroll"/>
</dbReference>
<dbReference type="CDD" id="cd02236">
    <property type="entry name" value="cupin_CV2614-like"/>
    <property type="match status" value="1"/>
</dbReference>
<dbReference type="InterPro" id="IPR011051">
    <property type="entry name" value="RmlC_Cupin_sf"/>
</dbReference>
<gene>
    <name evidence="2" type="ORF">MNBD_GAMMA13-1720</name>
</gene>
<dbReference type="Pfam" id="PF07883">
    <property type="entry name" value="Cupin_2"/>
    <property type="match status" value="1"/>
</dbReference>
<sequence>MITNRILSCILILCSPAAVAEILLQSQTSWDDGVIYYPQGSAEIIAKKLSLVPGKQAAFHCHPVPTFGYILKGMVQVETEDGKKISLKQGDAVIEMMHTVHRGLAVGGPAEILVFYASAKGMPTTVLANAEAKEKGQCRD</sequence>
<name>A0A3B0YQH0_9ZZZZ</name>
<feature type="domain" description="Cupin type-2" evidence="1">
    <location>
        <begin position="51"/>
        <end position="116"/>
    </location>
</feature>
<reference evidence="2" key="1">
    <citation type="submission" date="2018-06" db="EMBL/GenBank/DDBJ databases">
        <authorList>
            <person name="Zhirakovskaya E."/>
        </authorList>
    </citation>
    <scope>NUCLEOTIDE SEQUENCE</scope>
</reference>
<evidence type="ECO:0000313" key="2">
    <source>
        <dbReference type="EMBL" id="VAW83118.1"/>
    </source>
</evidence>
<proteinExistence type="predicted"/>
<dbReference type="EMBL" id="UOFK01000349">
    <property type="protein sequence ID" value="VAW83118.1"/>
    <property type="molecule type" value="Genomic_DNA"/>
</dbReference>
<evidence type="ECO:0000259" key="1">
    <source>
        <dbReference type="Pfam" id="PF07883"/>
    </source>
</evidence>